<evidence type="ECO:0000313" key="2">
    <source>
        <dbReference type="EMBL" id="KAF7417113.1"/>
    </source>
</evidence>
<name>A0A834NSF3_VESPE</name>
<accession>A0A834NSF3</accession>
<protein>
    <submittedName>
        <fullName evidence="2">Uncharacterized protein</fullName>
    </submittedName>
</protein>
<proteinExistence type="predicted"/>
<reference evidence="2" key="1">
    <citation type="journal article" date="2020" name="G3 (Bethesda)">
        <title>High-Quality Assemblies for Three Invasive Social Wasps from the &lt;i&gt;Vespula&lt;/i&gt; Genus.</title>
        <authorList>
            <person name="Harrop T.W.R."/>
            <person name="Guhlin J."/>
            <person name="McLaughlin G.M."/>
            <person name="Permina E."/>
            <person name="Stockwell P."/>
            <person name="Gilligan J."/>
            <person name="Le Lec M.F."/>
            <person name="Gruber M.A.M."/>
            <person name="Quinn O."/>
            <person name="Lovegrove M."/>
            <person name="Duncan E.J."/>
            <person name="Remnant E.J."/>
            <person name="Van Eeckhoven J."/>
            <person name="Graham B."/>
            <person name="Knapp R.A."/>
            <person name="Langford K.W."/>
            <person name="Kronenberg Z."/>
            <person name="Press M.O."/>
            <person name="Eacker S.M."/>
            <person name="Wilson-Rankin E.E."/>
            <person name="Purcell J."/>
            <person name="Lester P.J."/>
            <person name="Dearden P.K."/>
        </authorList>
    </citation>
    <scope>NUCLEOTIDE SEQUENCE</scope>
    <source>
        <strain evidence="2">Volc-1</strain>
    </source>
</reference>
<feature type="compositionally biased region" description="Acidic residues" evidence="1">
    <location>
        <begin position="38"/>
        <end position="51"/>
    </location>
</feature>
<organism evidence="2 3">
    <name type="scientific">Vespula pensylvanica</name>
    <name type="common">Western yellow jacket</name>
    <name type="synonym">Wasp</name>
    <dbReference type="NCBI Taxonomy" id="30213"/>
    <lineage>
        <taxon>Eukaryota</taxon>
        <taxon>Metazoa</taxon>
        <taxon>Ecdysozoa</taxon>
        <taxon>Arthropoda</taxon>
        <taxon>Hexapoda</taxon>
        <taxon>Insecta</taxon>
        <taxon>Pterygota</taxon>
        <taxon>Neoptera</taxon>
        <taxon>Endopterygota</taxon>
        <taxon>Hymenoptera</taxon>
        <taxon>Apocrita</taxon>
        <taxon>Aculeata</taxon>
        <taxon>Vespoidea</taxon>
        <taxon>Vespidae</taxon>
        <taxon>Vespinae</taxon>
        <taxon>Vespula</taxon>
    </lineage>
</organism>
<feature type="region of interest" description="Disordered" evidence="1">
    <location>
        <begin position="38"/>
        <end position="74"/>
    </location>
</feature>
<dbReference type="AlphaFoldDB" id="A0A834NSF3"/>
<dbReference type="Proteomes" id="UP000600918">
    <property type="component" value="Unassembled WGS sequence"/>
</dbReference>
<evidence type="ECO:0000256" key="1">
    <source>
        <dbReference type="SAM" id="MobiDB-lite"/>
    </source>
</evidence>
<gene>
    <name evidence="2" type="ORF">H0235_011644</name>
</gene>
<sequence length="74" mass="9012">MRRDEEGGKEKREGTRWREKRWLLVLSCFWLKGGLEEIEKEEEEEEEEEEERERGGRRRMKEKPAETVEAFQAA</sequence>
<evidence type="ECO:0000313" key="3">
    <source>
        <dbReference type="Proteomes" id="UP000600918"/>
    </source>
</evidence>
<comment type="caution">
    <text evidence="2">The sequence shown here is derived from an EMBL/GenBank/DDBJ whole genome shotgun (WGS) entry which is preliminary data.</text>
</comment>
<dbReference type="EMBL" id="JACSDY010000010">
    <property type="protein sequence ID" value="KAF7417113.1"/>
    <property type="molecule type" value="Genomic_DNA"/>
</dbReference>
<keyword evidence="3" id="KW-1185">Reference proteome</keyword>